<feature type="transmembrane region" description="Helical" evidence="14">
    <location>
        <begin position="164"/>
        <end position="187"/>
    </location>
</feature>
<dbReference type="RefSeq" id="WP_015706833.1">
    <property type="nucleotide sequence ID" value="NC_015578.1"/>
</dbReference>
<keyword evidence="7 14" id="KW-1133">Transmembrane helix</keyword>
<evidence type="ECO:0000256" key="5">
    <source>
        <dbReference type="ARBA" id="ARBA00022692"/>
    </source>
</evidence>
<evidence type="ECO:0000256" key="9">
    <source>
        <dbReference type="ARBA" id="ARBA00023065"/>
    </source>
</evidence>
<dbReference type="eggNOG" id="COG0591">
    <property type="taxonomic scope" value="Bacteria"/>
</dbReference>
<dbReference type="NCBIfam" id="TIGR00813">
    <property type="entry name" value="sss"/>
    <property type="match status" value="1"/>
</dbReference>
<keyword evidence="3 14" id="KW-0813">Transport</keyword>
<dbReference type="InterPro" id="IPR050277">
    <property type="entry name" value="Sodium:Solute_Symporter"/>
</dbReference>
<dbReference type="EMBL" id="CP001843">
    <property type="protein sequence ID" value="AEF83594.1"/>
    <property type="molecule type" value="Genomic_DNA"/>
</dbReference>
<dbReference type="OrthoDB" id="9810181at2"/>
<proteinExistence type="inferred from homology"/>
<dbReference type="KEGG" id="tpi:TREPR_3458"/>
<evidence type="ECO:0000256" key="11">
    <source>
        <dbReference type="ARBA" id="ARBA00023201"/>
    </source>
</evidence>
<dbReference type="GO" id="GO:0031402">
    <property type="term" value="F:sodium ion binding"/>
    <property type="evidence" value="ECO:0007669"/>
    <property type="project" value="UniProtKB-UniRule"/>
</dbReference>
<evidence type="ECO:0000256" key="6">
    <source>
        <dbReference type="ARBA" id="ARBA00022847"/>
    </source>
</evidence>
<comment type="similarity">
    <text evidence="2 13">Belongs to the sodium:solute symporter (SSF) (TC 2.A.21) family.</text>
</comment>
<keyword evidence="6 14" id="KW-0769">Symport</keyword>
<keyword evidence="14" id="KW-0029">Amino-acid transport</keyword>
<comment type="function">
    <text evidence="14">Catalyzes the sodium-dependent uptake of extracellular L-proline.</text>
</comment>
<comment type="subcellular location">
    <subcellularLocation>
        <location evidence="1 14">Cell membrane</location>
        <topology evidence="1 14">Multi-pass membrane protein</topology>
    </subcellularLocation>
</comment>
<dbReference type="Gene3D" id="1.20.1730.10">
    <property type="entry name" value="Sodium/glucose cotransporter"/>
    <property type="match status" value="1"/>
</dbReference>
<evidence type="ECO:0000313" key="16">
    <source>
        <dbReference type="Proteomes" id="UP000009223"/>
    </source>
</evidence>
<name>F5YJ12_TREPZ</name>
<evidence type="ECO:0000256" key="2">
    <source>
        <dbReference type="ARBA" id="ARBA00006434"/>
    </source>
</evidence>
<evidence type="ECO:0000256" key="8">
    <source>
        <dbReference type="ARBA" id="ARBA00023053"/>
    </source>
</evidence>
<keyword evidence="10 14" id="KW-0472">Membrane</keyword>
<dbReference type="PROSITE" id="PS00457">
    <property type="entry name" value="NA_SOLUT_SYMP_2"/>
    <property type="match status" value="1"/>
</dbReference>
<dbReference type="PANTHER" id="PTHR48086:SF3">
    <property type="entry name" value="SODIUM_PROLINE SYMPORTER"/>
    <property type="match status" value="1"/>
</dbReference>
<dbReference type="InterPro" id="IPR011851">
    <property type="entry name" value="Na/Pro_symporter"/>
</dbReference>
<comment type="catalytic activity">
    <reaction evidence="12">
        <text>L-proline(in) + Na(+)(in) = L-proline(out) + Na(+)(out)</text>
        <dbReference type="Rhea" id="RHEA:28967"/>
        <dbReference type="ChEBI" id="CHEBI:29101"/>
        <dbReference type="ChEBI" id="CHEBI:60039"/>
    </reaction>
</comment>
<feature type="transmembrane region" description="Helical" evidence="14">
    <location>
        <begin position="304"/>
        <end position="328"/>
    </location>
</feature>
<evidence type="ECO:0000256" key="4">
    <source>
        <dbReference type="ARBA" id="ARBA00022475"/>
    </source>
</evidence>
<evidence type="ECO:0000256" key="10">
    <source>
        <dbReference type="ARBA" id="ARBA00023136"/>
    </source>
</evidence>
<dbReference type="PROSITE" id="PS50283">
    <property type="entry name" value="NA_SOLUT_SYMP_3"/>
    <property type="match status" value="1"/>
</dbReference>
<reference evidence="15 16" key="2">
    <citation type="journal article" date="2011" name="ISME J.">
        <title>RNA-seq reveals cooperative metabolic interactions between two termite-gut spirochete species in co-culture.</title>
        <authorList>
            <person name="Rosenthal A.Z."/>
            <person name="Matson E.G."/>
            <person name="Eldar A."/>
            <person name="Leadbetter J.R."/>
        </authorList>
    </citation>
    <scope>NUCLEOTIDE SEQUENCE [LARGE SCALE GENOMIC DNA]</scope>
    <source>
        <strain evidence="16">ATCC BAA-887 / DSM 12427 / ZAS-2</strain>
    </source>
</reference>
<keyword evidence="9 14" id="KW-0406">Ion transport</keyword>
<protein>
    <recommendedName>
        <fullName evidence="14">Sodium/proline symporter</fullName>
    </recommendedName>
    <alternativeName>
        <fullName evidence="14">Proline permease</fullName>
    </alternativeName>
</protein>
<feature type="transmembrane region" description="Helical" evidence="14">
    <location>
        <begin position="199"/>
        <end position="220"/>
    </location>
</feature>
<dbReference type="AlphaFoldDB" id="F5YJ12"/>
<dbReference type="InterPro" id="IPR001734">
    <property type="entry name" value="Na/solute_symporter"/>
</dbReference>
<feature type="transmembrane region" description="Helical" evidence="14">
    <location>
        <begin position="488"/>
        <end position="506"/>
    </location>
</feature>
<dbReference type="CDD" id="cd11475">
    <property type="entry name" value="SLC5sbd_PutP"/>
    <property type="match status" value="1"/>
</dbReference>
<sequence length="525" mass="56325">MSASNIQTLIGMGAYLVVMIVIGLWYAQRSNSNPEEFFLGKRGLGPWVAAMSAEASDMSGWLLMGLPGVAYFTGMGEAFWTALGLFIGTWINWQLVAKRLRAYSQVADNAITLPTFFSNRFHDKKRILMSIAALVILVFFSIYAGSQFVTFGKLFGYVFGAEDYYTAMVILGAALVMVYTLLGGFLAESTTDFIQGLMMILVLILVLGFGVSHAGGLAGVSENLKNFPRFTDIFGIATPLDASGKAAGVQALVNGKPSFGPGANYSLLNIVSCMAWGLGYFGMPQVLLRFMAIRKSSKIAQSRLIAVTWCFVSLFAAVAIGLIGRAYMPALLNTAGNSETIFIHLAVDFFPPLLAGLVISGVLAASMSSSDSYMLIASSALANDIFKGLVKKDASESLVMWVARITMLLVTIFGVAIALSGNQSIFRIVSYAWAGLGAAFGPLILFSLFWKRTTLQGAIAGMLTGGGMVIIWKEFISKIGGAFGVYELLPAFILSCLAIFLVSLATPKPSEEIEKEFIAAKTAEF</sequence>
<dbReference type="GO" id="GO:0015824">
    <property type="term" value="P:proline transport"/>
    <property type="evidence" value="ECO:0007669"/>
    <property type="project" value="UniProtKB-UniRule"/>
</dbReference>
<organism evidence="15 16">
    <name type="scientific">Treponema primitia (strain ATCC BAA-887 / DSM 12427 / ZAS-2)</name>
    <dbReference type="NCBI Taxonomy" id="545694"/>
    <lineage>
        <taxon>Bacteria</taxon>
        <taxon>Pseudomonadati</taxon>
        <taxon>Spirochaetota</taxon>
        <taxon>Spirochaetia</taxon>
        <taxon>Spirochaetales</taxon>
        <taxon>Treponemataceae</taxon>
        <taxon>Treponema</taxon>
    </lineage>
</organism>
<dbReference type="GO" id="GO:0005886">
    <property type="term" value="C:plasma membrane"/>
    <property type="evidence" value="ECO:0007669"/>
    <property type="project" value="UniProtKB-SubCell"/>
</dbReference>
<evidence type="ECO:0000256" key="12">
    <source>
        <dbReference type="ARBA" id="ARBA00033708"/>
    </source>
</evidence>
<dbReference type="HOGENOM" id="CLU_018808_15_2_12"/>
<dbReference type="NCBIfam" id="TIGR02121">
    <property type="entry name" value="Na_Pro_sym"/>
    <property type="match status" value="1"/>
</dbReference>
<evidence type="ECO:0000256" key="3">
    <source>
        <dbReference type="ARBA" id="ARBA00022448"/>
    </source>
</evidence>
<feature type="transmembrane region" description="Helical" evidence="14">
    <location>
        <begin position="265"/>
        <end position="283"/>
    </location>
</feature>
<keyword evidence="4 14" id="KW-1003">Cell membrane</keyword>
<keyword evidence="16" id="KW-1185">Reference proteome</keyword>
<accession>F5YJ12</accession>
<feature type="transmembrane region" description="Helical" evidence="14">
    <location>
        <begin position="431"/>
        <end position="450"/>
    </location>
</feature>
<feature type="transmembrane region" description="Helical" evidence="14">
    <location>
        <begin position="340"/>
        <end position="365"/>
    </location>
</feature>
<evidence type="ECO:0000256" key="1">
    <source>
        <dbReference type="ARBA" id="ARBA00004651"/>
    </source>
</evidence>
<dbReference type="Proteomes" id="UP000009223">
    <property type="component" value="Chromosome"/>
</dbReference>
<evidence type="ECO:0000256" key="13">
    <source>
        <dbReference type="RuleBase" id="RU362091"/>
    </source>
</evidence>
<dbReference type="InterPro" id="IPR038377">
    <property type="entry name" value="Na/Glc_symporter_sf"/>
</dbReference>
<keyword evidence="8 14" id="KW-0915">Sodium</keyword>
<gene>
    <name evidence="15" type="primary">putP</name>
    <name evidence="15" type="ordered locus">TREPR_3458</name>
</gene>
<dbReference type="InterPro" id="IPR018212">
    <property type="entry name" value="Na/solute_symporter_CS"/>
</dbReference>
<evidence type="ECO:0000256" key="14">
    <source>
        <dbReference type="RuleBase" id="RU366012"/>
    </source>
</evidence>
<keyword evidence="5 14" id="KW-0812">Transmembrane</keyword>
<evidence type="ECO:0000313" key="15">
    <source>
        <dbReference type="EMBL" id="AEF83594.1"/>
    </source>
</evidence>
<dbReference type="Pfam" id="PF00474">
    <property type="entry name" value="SSF"/>
    <property type="match status" value="1"/>
</dbReference>
<keyword evidence="11 14" id="KW-0739">Sodium transport</keyword>
<feature type="transmembrane region" description="Helical" evidence="14">
    <location>
        <begin position="78"/>
        <end position="96"/>
    </location>
</feature>
<evidence type="ECO:0000256" key="7">
    <source>
        <dbReference type="ARBA" id="ARBA00022989"/>
    </source>
</evidence>
<dbReference type="GO" id="GO:0005298">
    <property type="term" value="F:proline:sodium symporter activity"/>
    <property type="evidence" value="ECO:0007669"/>
    <property type="project" value="UniProtKB-UniRule"/>
</dbReference>
<feature type="transmembrane region" description="Helical" evidence="14">
    <location>
        <begin position="127"/>
        <end position="144"/>
    </location>
</feature>
<feature type="transmembrane region" description="Helical" evidence="14">
    <location>
        <begin position="6"/>
        <end position="27"/>
    </location>
</feature>
<feature type="transmembrane region" description="Helical" evidence="14">
    <location>
        <begin position="398"/>
        <end position="419"/>
    </location>
</feature>
<dbReference type="STRING" id="545694.TREPR_3458"/>
<feature type="transmembrane region" description="Helical" evidence="14">
    <location>
        <begin position="457"/>
        <end position="476"/>
    </location>
</feature>
<dbReference type="PANTHER" id="PTHR48086">
    <property type="entry name" value="SODIUM/PROLINE SYMPORTER-RELATED"/>
    <property type="match status" value="1"/>
</dbReference>
<reference evidence="16" key="1">
    <citation type="submission" date="2009-12" db="EMBL/GenBank/DDBJ databases">
        <title>Complete sequence of Treponema primitia strain ZAS-2.</title>
        <authorList>
            <person name="Tetu S.G."/>
            <person name="Matson E."/>
            <person name="Ren Q."/>
            <person name="Seshadri R."/>
            <person name="Elbourne L."/>
            <person name="Hassan K.A."/>
            <person name="Durkin A."/>
            <person name="Radune D."/>
            <person name="Mohamoud Y."/>
            <person name="Shay R."/>
            <person name="Jin S."/>
            <person name="Zhang X."/>
            <person name="Lucey K."/>
            <person name="Ballor N.R."/>
            <person name="Ottesen E."/>
            <person name="Rosenthal R."/>
            <person name="Allen A."/>
            <person name="Leadbetter J.R."/>
            <person name="Paulsen I.T."/>
        </authorList>
    </citation>
    <scope>NUCLEOTIDE SEQUENCE [LARGE SCALE GENOMIC DNA]</scope>
    <source>
        <strain evidence="16">ATCC BAA-887 / DSM 12427 / ZAS-2</strain>
    </source>
</reference>